<evidence type="ECO:0000259" key="9">
    <source>
        <dbReference type="Pfam" id="PF01555"/>
    </source>
</evidence>
<dbReference type="STRING" id="1121267.CCUN_1412"/>
<dbReference type="PANTHER" id="PTHR13370:SF3">
    <property type="entry name" value="TRNA (GUANINE(10)-N2)-METHYLTRANSFERASE HOMOLOG"/>
    <property type="match status" value="1"/>
</dbReference>
<evidence type="ECO:0000313" key="10">
    <source>
        <dbReference type="EMBL" id="ARJ57000.1"/>
    </source>
</evidence>
<organism evidence="10 11">
    <name type="scientific">Campylobacter cuniculorum DSM 23162 = LMG 24588</name>
    <dbReference type="NCBI Taxonomy" id="1121267"/>
    <lineage>
        <taxon>Bacteria</taxon>
        <taxon>Pseudomonadati</taxon>
        <taxon>Campylobacterota</taxon>
        <taxon>Epsilonproteobacteria</taxon>
        <taxon>Campylobacterales</taxon>
        <taxon>Campylobacteraceae</taxon>
        <taxon>Campylobacter</taxon>
    </lineage>
</organism>
<feature type="domain" description="DNA methylase N-4/N-6" evidence="9">
    <location>
        <begin position="20"/>
        <end position="269"/>
    </location>
</feature>
<reference evidence="10 11" key="1">
    <citation type="submission" date="2017-04" db="EMBL/GenBank/DDBJ databases">
        <title>Complete genome sequence of the Campylobacter cuniculorum type strain LMG24588.</title>
        <authorList>
            <person name="Miller W.G."/>
            <person name="Yee E."/>
            <person name="Revez J."/>
            <person name="Bono J.L."/>
            <person name="Rossi M."/>
        </authorList>
    </citation>
    <scope>NUCLEOTIDE SEQUENCE [LARGE SCALE GENOMIC DNA]</scope>
    <source>
        <strain evidence="10 11">LMG 24588</strain>
    </source>
</reference>
<keyword evidence="5" id="KW-0680">Restriction system</keyword>
<evidence type="ECO:0000256" key="1">
    <source>
        <dbReference type="ARBA" id="ARBA00010203"/>
    </source>
</evidence>
<dbReference type="REBASE" id="197281">
    <property type="entry name" value="M2.Ccu24588ORF1411P"/>
</dbReference>
<name>A0A1W6BY84_9BACT</name>
<protein>
    <recommendedName>
        <fullName evidence="8">Methyltransferase</fullName>
        <ecNumber evidence="8">2.1.1.-</ecNumber>
    </recommendedName>
</protein>
<dbReference type="AlphaFoldDB" id="A0A1W6BY84"/>
<evidence type="ECO:0000256" key="7">
    <source>
        <dbReference type="ARBA" id="ARBA00049120"/>
    </source>
</evidence>
<sequence>MNQIFYKSSQNMSEIEKEKIDIIITSPPYFNIKDYAKDGHQDTKHSKTHKQDLGAIGDYKNYIAELLKVWRECERVLKPNGKLCINVPLMPMLKKDLNTHYNRHIFDLQSDIQQSILSHTKLFLLDLYIWNRTNTTKKLMFGSYPYPRNFYAQNTSEFIAIYVKDGKAKDKITQEQKEQSKLTQEEWIKFTKQIWDIPIPNKSDTAFGKHAAIMPEEIVYRLLRLYSFVGDIVLDPFAGSGTTLKVAKELRRKFVAYEVYPHYKDVIEEKLARVPCFKDKSCSIKSTY</sequence>
<dbReference type="GO" id="GO:0009007">
    <property type="term" value="F:site-specific DNA-methyltransferase (adenine-specific) activity"/>
    <property type="evidence" value="ECO:0007669"/>
    <property type="project" value="TreeGrafter"/>
</dbReference>
<evidence type="ECO:0000256" key="4">
    <source>
        <dbReference type="ARBA" id="ARBA00022691"/>
    </source>
</evidence>
<evidence type="ECO:0000256" key="8">
    <source>
        <dbReference type="RuleBase" id="RU362026"/>
    </source>
</evidence>
<dbReference type="GO" id="GO:0003677">
    <property type="term" value="F:DNA binding"/>
    <property type="evidence" value="ECO:0007669"/>
    <property type="project" value="UniProtKB-KW"/>
</dbReference>
<comment type="similarity">
    <text evidence="1">Belongs to the N(4)/N(6)-methyltransferase family. N(4) subfamily.</text>
</comment>
<dbReference type="InterPro" id="IPR002941">
    <property type="entry name" value="DNA_methylase_N4/N6"/>
</dbReference>
<dbReference type="EC" id="2.1.1.-" evidence="8"/>
<dbReference type="PROSITE" id="PS00093">
    <property type="entry name" value="N4_MTASE"/>
    <property type="match status" value="1"/>
</dbReference>
<dbReference type="GO" id="GO:0032259">
    <property type="term" value="P:methylation"/>
    <property type="evidence" value="ECO:0007669"/>
    <property type="project" value="UniProtKB-KW"/>
</dbReference>
<keyword evidence="2 10" id="KW-0489">Methyltransferase</keyword>
<dbReference type="Proteomes" id="UP000192902">
    <property type="component" value="Chromosome"/>
</dbReference>
<evidence type="ECO:0000256" key="3">
    <source>
        <dbReference type="ARBA" id="ARBA00022679"/>
    </source>
</evidence>
<dbReference type="PANTHER" id="PTHR13370">
    <property type="entry name" value="RNA METHYLASE-RELATED"/>
    <property type="match status" value="1"/>
</dbReference>
<dbReference type="SUPFAM" id="SSF53335">
    <property type="entry name" value="S-adenosyl-L-methionine-dependent methyltransferases"/>
    <property type="match status" value="1"/>
</dbReference>
<evidence type="ECO:0000256" key="6">
    <source>
        <dbReference type="ARBA" id="ARBA00023125"/>
    </source>
</evidence>
<dbReference type="InterPro" id="IPR017985">
    <property type="entry name" value="MeTrfase_CN4_CS"/>
</dbReference>
<evidence type="ECO:0000256" key="2">
    <source>
        <dbReference type="ARBA" id="ARBA00022603"/>
    </source>
</evidence>
<evidence type="ECO:0000256" key="5">
    <source>
        <dbReference type="ARBA" id="ARBA00022747"/>
    </source>
</evidence>
<dbReference type="Pfam" id="PF01555">
    <property type="entry name" value="N6_N4_Mtase"/>
    <property type="match status" value="1"/>
</dbReference>
<dbReference type="PRINTS" id="PR00508">
    <property type="entry name" value="S21N4MTFRASE"/>
</dbReference>
<dbReference type="InterPro" id="IPR001091">
    <property type="entry name" value="RM_Methyltransferase"/>
</dbReference>
<evidence type="ECO:0000313" key="11">
    <source>
        <dbReference type="Proteomes" id="UP000192902"/>
    </source>
</evidence>
<comment type="catalytic activity">
    <reaction evidence="7">
        <text>a 2'-deoxycytidine in DNA + S-adenosyl-L-methionine = an N(4)-methyl-2'-deoxycytidine in DNA + S-adenosyl-L-homocysteine + H(+)</text>
        <dbReference type="Rhea" id="RHEA:16857"/>
        <dbReference type="Rhea" id="RHEA-COMP:11369"/>
        <dbReference type="Rhea" id="RHEA-COMP:13674"/>
        <dbReference type="ChEBI" id="CHEBI:15378"/>
        <dbReference type="ChEBI" id="CHEBI:57856"/>
        <dbReference type="ChEBI" id="CHEBI:59789"/>
        <dbReference type="ChEBI" id="CHEBI:85452"/>
        <dbReference type="ChEBI" id="CHEBI:137933"/>
        <dbReference type="EC" id="2.1.1.113"/>
    </reaction>
</comment>
<keyword evidence="3 10" id="KW-0808">Transferase</keyword>
<dbReference type="EMBL" id="CP020867">
    <property type="protein sequence ID" value="ARJ57000.1"/>
    <property type="molecule type" value="Genomic_DNA"/>
</dbReference>
<accession>A0A1W6BY84</accession>
<dbReference type="Gene3D" id="3.40.50.150">
    <property type="entry name" value="Vaccinia Virus protein VP39"/>
    <property type="match status" value="1"/>
</dbReference>
<dbReference type="KEGG" id="ccun:CCUN_1412"/>
<keyword evidence="4" id="KW-0949">S-adenosyl-L-methionine</keyword>
<dbReference type="InterPro" id="IPR029063">
    <property type="entry name" value="SAM-dependent_MTases_sf"/>
</dbReference>
<dbReference type="GO" id="GO:0015667">
    <property type="term" value="F:site-specific DNA-methyltransferase (cytosine-N4-specific) activity"/>
    <property type="evidence" value="ECO:0007669"/>
    <property type="project" value="UniProtKB-EC"/>
</dbReference>
<dbReference type="GO" id="GO:0009307">
    <property type="term" value="P:DNA restriction-modification system"/>
    <property type="evidence" value="ECO:0007669"/>
    <property type="project" value="UniProtKB-KW"/>
</dbReference>
<dbReference type="GO" id="GO:0008170">
    <property type="term" value="F:N-methyltransferase activity"/>
    <property type="evidence" value="ECO:0007669"/>
    <property type="project" value="InterPro"/>
</dbReference>
<dbReference type="GO" id="GO:0005737">
    <property type="term" value="C:cytoplasm"/>
    <property type="evidence" value="ECO:0007669"/>
    <property type="project" value="TreeGrafter"/>
</dbReference>
<dbReference type="eggNOG" id="COG0863">
    <property type="taxonomic scope" value="Bacteria"/>
</dbReference>
<keyword evidence="6" id="KW-0238">DNA-binding</keyword>
<proteinExistence type="inferred from homology"/>
<gene>
    <name evidence="10" type="ORF">CCUN_1412</name>
</gene>